<evidence type="ECO:0000256" key="1">
    <source>
        <dbReference type="SAM" id="MobiDB-lite"/>
    </source>
</evidence>
<gene>
    <name evidence="2" type="ORF">RDWZM_007874</name>
</gene>
<comment type="caution">
    <text evidence="2">The sequence shown here is derived from an EMBL/GenBank/DDBJ whole genome shotgun (WGS) entry which is preliminary data.</text>
</comment>
<sequence length="188" mass="21434">MDNKDSKWQSKIIDRRVRLMQQEETKKASSDNCSKWYNTSSSSSSSSSKDNCSNTGKDRYGNQSWKQSSWKSDRQKYSPYNSTSSSNRFNPNSPFSPNSPFTSTSTSLSNEKGSKSSKGNHELQLCSEMAKLGWNNPYCSSKSLIRHQATSELFKSKPEMSKRTKKVEDENRPKLSDVIDRIFSESFD</sequence>
<feature type="compositionally biased region" description="Basic and acidic residues" evidence="1">
    <location>
        <begin position="1"/>
        <end position="29"/>
    </location>
</feature>
<keyword evidence="3" id="KW-1185">Reference proteome</keyword>
<evidence type="ECO:0000313" key="2">
    <source>
        <dbReference type="EMBL" id="KAJ6216717.1"/>
    </source>
</evidence>
<feature type="compositionally biased region" description="Polar residues" evidence="1">
    <location>
        <begin position="30"/>
        <end position="39"/>
    </location>
</feature>
<feature type="compositionally biased region" description="Polar residues" evidence="1">
    <location>
        <begin position="49"/>
        <end position="70"/>
    </location>
</feature>
<feature type="region of interest" description="Disordered" evidence="1">
    <location>
        <begin position="1"/>
        <end position="121"/>
    </location>
</feature>
<organism evidence="2 3">
    <name type="scientific">Blomia tropicalis</name>
    <name type="common">Mite</name>
    <dbReference type="NCBI Taxonomy" id="40697"/>
    <lineage>
        <taxon>Eukaryota</taxon>
        <taxon>Metazoa</taxon>
        <taxon>Ecdysozoa</taxon>
        <taxon>Arthropoda</taxon>
        <taxon>Chelicerata</taxon>
        <taxon>Arachnida</taxon>
        <taxon>Acari</taxon>
        <taxon>Acariformes</taxon>
        <taxon>Sarcoptiformes</taxon>
        <taxon>Astigmata</taxon>
        <taxon>Glycyphagoidea</taxon>
        <taxon>Echimyopodidae</taxon>
        <taxon>Blomia</taxon>
    </lineage>
</organism>
<dbReference type="EMBL" id="JAPWDV010000003">
    <property type="protein sequence ID" value="KAJ6216717.1"/>
    <property type="molecule type" value="Genomic_DNA"/>
</dbReference>
<protein>
    <submittedName>
        <fullName evidence="2">Uncharacterized protein</fullName>
    </submittedName>
</protein>
<feature type="compositionally biased region" description="Low complexity" evidence="1">
    <location>
        <begin position="81"/>
        <end position="111"/>
    </location>
</feature>
<name>A0A9Q0M2G3_BLOTA</name>
<dbReference type="AlphaFoldDB" id="A0A9Q0M2G3"/>
<evidence type="ECO:0000313" key="3">
    <source>
        <dbReference type="Proteomes" id="UP001142055"/>
    </source>
</evidence>
<accession>A0A9Q0M2G3</accession>
<proteinExistence type="predicted"/>
<dbReference type="Proteomes" id="UP001142055">
    <property type="component" value="Chromosome 3"/>
</dbReference>
<reference evidence="2" key="1">
    <citation type="submission" date="2022-12" db="EMBL/GenBank/DDBJ databases">
        <title>Genome assemblies of Blomia tropicalis.</title>
        <authorList>
            <person name="Cui Y."/>
        </authorList>
    </citation>
    <scope>NUCLEOTIDE SEQUENCE</scope>
    <source>
        <tissue evidence="2">Adult mites</tissue>
    </source>
</reference>